<proteinExistence type="inferred from homology"/>
<feature type="domain" description="Major facilitator superfamily (MFS) profile" evidence="10">
    <location>
        <begin position="53"/>
        <end position="537"/>
    </location>
</feature>
<dbReference type="Gene3D" id="1.20.1720.10">
    <property type="entry name" value="Multidrug resistance protein D"/>
    <property type="match status" value="1"/>
</dbReference>
<protein>
    <submittedName>
        <fullName evidence="11">Putative permease of the major facilitator superfamily</fullName>
    </submittedName>
</protein>
<dbReference type="InterPro" id="IPR020846">
    <property type="entry name" value="MFS_dom"/>
</dbReference>
<evidence type="ECO:0000256" key="4">
    <source>
        <dbReference type="ARBA" id="ARBA00022475"/>
    </source>
</evidence>
<reference evidence="11 12" key="1">
    <citation type="journal article" date="2005" name="J. Bacteriol.">
        <title>Complete genome sequence and analysis of the multiresistant nosocomial pathogen Corynebacterium jeikeium K411, a lipid-requiring bacterium of the human skin flora.</title>
        <authorList>
            <person name="Tauch A."/>
            <person name="Kaiser O."/>
            <person name="Hain T."/>
            <person name="Goesmann A."/>
            <person name="Weisshaar B."/>
            <person name="Albersmeier A."/>
            <person name="Bekel T."/>
            <person name="Bischoff N."/>
            <person name="Brune I."/>
            <person name="Chakraborty T."/>
            <person name="Kalinowski J."/>
            <person name="Meyer F."/>
            <person name="Rupp O."/>
            <person name="Schneiker S."/>
            <person name="Viehoever P."/>
            <person name="Puehler A."/>
        </authorList>
    </citation>
    <scope>NUCLEOTIDE SEQUENCE [LARGE SCALE GENOMIC DNA]</scope>
    <source>
        <strain evidence="11 12">K411</strain>
    </source>
</reference>
<dbReference type="Pfam" id="PF07690">
    <property type="entry name" value="MFS_1"/>
    <property type="match status" value="2"/>
</dbReference>
<feature type="transmembrane region" description="Helical" evidence="9">
    <location>
        <begin position="176"/>
        <end position="195"/>
    </location>
</feature>
<dbReference type="RefSeq" id="WP_005292446.1">
    <property type="nucleotide sequence ID" value="NC_007164.1"/>
</dbReference>
<dbReference type="AlphaFoldDB" id="Q4JSH4"/>
<accession>Q4JSH4</accession>
<dbReference type="PRINTS" id="PR01036">
    <property type="entry name" value="TCRTETB"/>
</dbReference>
<dbReference type="PATRIC" id="fig|306537.10.peg.2082"/>
<dbReference type="HOGENOM" id="CLU_000960_28_0_11"/>
<keyword evidence="7 9" id="KW-0472">Membrane</keyword>
<feature type="transmembrane region" description="Helical" evidence="9">
    <location>
        <begin position="511"/>
        <end position="532"/>
    </location>
</feature>
<evidence type="ECO:0000256" key="1">
    <source>
        <dbReference type="ARBA" id="ARBA00004651"/>
    </source>
</evidence>
<dbReference type="Gene3D" id="1.20.1250.20">
    <property type="entry name" value="MFS general substrate transporter like domains"/>
    <property type="match status" value="1"/>
</dbReference>
<dbReference type="OrthoDB" id="9812221at2"/>
<dbReference type="STRING" id="306537.jk2051"/>
<dbReference type="InterPro" id="IPR011701">
    <property type="entry name" value="MFS"/>
</dbReference>
<sequence length="547" mass="57432">MSKKPFSDAADPDRATTPADAVASTESISENRSPDRAGHPTPPEEPAVGAKLLIGMLVVAAFVVILNETTLAVALPVLMGEFGVTADAAQWLTTAFMLTMAVVIPMTGYIMQRFRLRSIYIAALTAFLIGTILAAAAPTFPILLVARVVQASGTALVIPMLMTTIIRLVPIDRRGAVFGLVSVVIAVAPALGPTFSGVVLEALGWRWIFILVAPLVLITLVAGLFLVKNFEEPTRPSLDVLSVFLSAFGFAGLVYGLAGLSELADGVPVQRLLILAVGAVILVLFFLRQRSLERSDKPKATPLLNLQPVRVREYNLSLGLLLLTFSMLFGFIILMPLYAQNVAGLSELKTGMVSLPGGLVMGLLGPAIGRAYDARGTRPLIIPGSILIAIGMMGFAALEQTESLFGWVGSGTWPAFVQLMVLTVVLNLGIALMMTPLMSNALAAVPDSLASHGQAILNTFQQVAGGAGTAIFVAVMTFASTRYASSNAAELAGLAATDPALAEQQVVGQGIHVAFLVAAFVSVALIVLSAFLKLDAKESAHPGHLKN</sequence>
<feature type="transmembrane region" description="Helical" evidence="9">
    <location>
        <begin position="91"/>
        <end position="111"/>
    </location>
</feature>
<feature type="transmembrane region" description="Helical" evidence="9">
    <location>
        <begin position="52"/>
        <end position="79"/>
    </location>
</feature>
<dbReference type="Proteomes" id="UP000000545">
    <property type="component" value="Chromosome"/>
</dbReference>
<dbReference type="PROSITE" id="PS50850">
    <property type="entry name" value="MFS"/>
    <property type="match status" value="1"/>
</dbReference>
<feature type="region of interest" description="Disordered" evidence="8">
    <location>
        <begin position="1"/>
        <end position="44"/>
    </location>
</feature>
<dbReference type="SUPFAM" id="SSF103473">
    <property type="entry name" value="MFS general substrate transporter"/>
    <property type="match status" value="1"/>
</dbReference>
<keyword evidence="6 9" id="KW-1133">Transmembrane helix</keyword>
<dbReference type="InterPro" id="IPR004638">
    <property type="entry name" value="EmrB-like"/>
</dbReference>
<feature type="transmembrane region" description="Helical" evidence="9">
    <location>
        <begin position="269"/>
        <end position="287"/>
    </location>
</feature>
<evidence type="ECO:0000313" key="12">
    <source>
        <dbReference type="Proteomes" id="UP000000545"/>
    </source>
</evidence>
<feature type="transmembrane region" description="Helical" evidence="9">
    <location>
        <begin position="380"/>
        <end position="398"/>
    </location>
</feature>
<gene>
    <name evidence="11" type="primary">lmrB</name>
    <name evidence="11" type="ordered locus">jk2051</name>
</gene>
<dbReference type="PANTHER" id="PTHR42718:SF9">
    <property type="entry name" value="MAJOR FACILITATOR SUPERFAMILY MULTIDRUG TRANSPORTER MFSC"/>
    <property type="match status" value="1"/>
</dbReference>
<dbReference type="GeneID" id="92739684"/>
<keyword evidence="12" id="KW-1185">Reference proteome</keyword>
<feature type="transmembrane region" description="Helical" evidence="9">
    <location>
        <begin position="149"/>
        <end position="169"/>
    </location>
</feature>
<dbReference type="KEGG" id="cjk:jk2051"/>
<feature type="transmembrane region" description="Helical" evidence="9">
    <location>
        <begin position="455"/>
        <end position="479"/>
    </location>
</feature>
<dbReference type="CDD" id="cd17503">
    <property type="entry name" value="MFS_LmrB_MDR_like"/>
    <property type="match status" value="1"/>
</dbReference>
<comment type="similarity">
    <text evidence="2">Belongs to the major facilitator superfamily. EmrB family.</text>
</comment>
<evidence type="ECO:0000256" key="9">
    <source>
        <dbReference type="SAM" id="Phobius"/>
    </source>
</evidence>
<evidence type="ECO:0000256" key="2">
    <source>
        <dbReference type="ARBA" id="ARBA00008537"/>
    </source>
</evidence>
<keyword evidence="3" id="KW-0813">Transport</keyword>
<comment type="subcellular location">
    <subcellularLocation>
        <location evidence="1">Cell membrane</location>
        <topology evidence="1">Multi-pass membrane protein</topology>
    </subcellularLocation>
</comment>
<feature type="transmembrane region" description="Helical" evidence="9">
    <location>
        <begin position="118"/>
        <end position="137"/>
    </location>
</feature>
<evidence type="ECO:0000313" key="11">
    <source>
        <dbReference type="EMBL" id="CAI38233.1"/>
    </source>
</evidence>
<feature type="transmembrane region" description="Helical" evidence="9">
    <location>
        <begin position="351"/>
        <end position="368"/>
    </location>
</feature>
<feature type="transmembrane region" description="Helical" evidence="9">
    <location>
        <begin position="316"/>
        <end position="339"/>
    </location>
</feature>
<dbReference type="GO" id="GO:0022857">
    <property type="term" value="F:transmembrane transporter activity"/>
    <property type="evidence" value="ECO:0007669"/>
    <property type="project" value="InterPro"/>
</dbReference>
<feature type="transmembrane region" description="Helical" evidence="9">
    <location>
        <begin position="413"/>
        <end position="434"/>
    </location>
</feature>
<keyword evidence="4" id="KW-1003">Cell membrane</keyword>
<dbReference type="NCBIfam" id="TIGR00711">
    <property type="entry name" value="efflux_EmrB"/>
    <property type="match status" value="1"/>
</dbReference>
<evidence type="ECO:0000256" key="5">
    <source>
        <dbReference type="ARBA" id="ARBA00022692"/>
    </source>
</evidence>
<dbReference type="EMBL" id="CR931997">
    <property type="protein sequence ID" value="CAI38233.1"/>
    <property type="molecule type" value="Genomic_DNA"/>
</dbReference>
<organism evidence="11 12">
    <name type="scientific">Corynebacterium jeikeium (strain K411)</name>
    <dbReference type="NCBI Taxonomy" id="306537"/>
    <lineage>
        <taxon>Bacteria</taxon>
        <taxon>Bacillati</taxon>
        <taxon>Actinomycetota</taxon>
        <taxon>Actinomycetes</taxon>
        <taxon>Mycobacteriales</taxon>
        <taxon>Corynebacteriaceae</taxon>
        <taxon>Corynebacterium</taxon>
    </lineage>
</organism>
<evidence type="ECO:0000256" key="7">
    <source>
        <dbReference type="ARBA" id="ARBA00023136"/>
    </source>
</evidence>
<name>Q4JSH4_CORJK</name>
<evidence type="ECO:0000256" key="3">
    <source>
        <dbReference type="ARBA" id="ARBA00022448"/>
    </source>
</evidence>
<evidence type="ECO:0000256" key="8">
    <source>
        <dbReference type="SAM" id="MobiDB-lite"/>
    </source>
</evidence>
<keyword evidence="5 9" id="KW-0812">Transmembrane</keyword>
<dbReference type="InterPro" id="IPR036259">
    <property type="entry name" value="MFS_trans_sf"/>
</dbReference>
<feature type="transmembrane region" description="Helical" evidence="9">
    <location>
        <begin position="238"/>
        <end position="257"/>
    </location>
</feature>
<dbReference type="PANTHER" id="PTHR42718">
    <property type="entry name" value="MAJOR FACILITATOR SUPERFAMILY MULTIDRUG TRANSPORTER MFSC"/>
    <property type="match status" value="1"/>
</dbReference>
<feature type="transmembrane region" description="Helical" evidence="9">
    <location>
        <begin position="207"/>
        <end position="226"/>
    </location>
</feature>
<dbReference type="eggNOG" id="COG2814">
    <property type="taxonomic scope" value="Bacteria"/>
</dbReference>
<evidence type="ECO:0000256" key="6">
    <source>
        <dbReference type="ARBA" id="ARBA00022989"/>
    </source>
</evidence>
<dbReference type="GO" id="GO:0005886">
    <property type="term" value="C:plasma membrane"/>
    <property type="evidence" value="ECO:0007669"/>
    <property type="project" value="UniProtKB-SubCell"/>
</dbReference>
<evidence type="ECO:0000259" key="10">
    <source>
        <dbReference type="PROSITE" id="PS50850"/>
    </source>
</evidence>